<evidence type="ECO:0000256" key="1">
    <source>
        <dbReference type="SAM" id="MobiDB-lite"/>
    </source>
</evidence>
<dbReference type="Proteomes" id="UP000005237">
    <property type="component" value="Unassembled WGS sequence"/>
</dbReference>
<feature type="region of interest" description="Disordered" evidence="1">
    <location>
        <begin position="78"/>
        <end position="101"/>
    </location>
</feature>
<proteinExistence type="predicted"/>
<feature type="chain" id="PRO_5035738274" evidence="2">
    <location>
        <begin position="19"/>
        <end position="101"/>
    </location>
</feature>
<organism evidence="3 4">
    <name type="scientific">Caenorhabditis japonica</name>
    <dbReference type="NCBI Taxonomy" id="281687"/>
    <lineage>
        <taxon>Eukaryota</taxon>
        <taxon>Metazoa</taxon>
        <taxon>Ecdysozoa</taxon>
        <taxon>Nematoda</taxon>
        <taxon>Chromadorea</taxon>
        <taxon>Rhabditida</taxon>
        <taxon>Rhabditina</taxon>
        <taxon>Rhabditomorpha</taxon>
        <taxon>Rhabditoidea</taxon>
        <taxon>Rhabditidae</taxon>
        <taxon>Peloderinae</taxon>
        <taxon>Caenorhabditis</taxon>
    </lineage>
</organism>
<sequence length="101" mass="10815">MHFSLFVVAALLFVGTFAMPEHVQQNSLLHPKNLGWKAPEGHRERRYGGWGGGYPGGFYGYPGGYGGYGGYGGSYGSSSWGSYSSTRSGGFSSYSSGFYGR</sequence>
<accession>A0A8R1E1G3</accession>
<name>A0A8R1E1G3_CAEJA</name>
<evidence type="ECO:0000313" key="4">
    <source>
        <dbReference type="Proteomes" id="UP000005237"/>
    </source>
</evidence>
<keyword evidence="4" id="KW-1185">Reference proteome</keyword>
<dbReference type="AlphaFoldDB" id="A0A8R1E1G3"/>
<feature type="signal peptide" evidence="2">
    <location>
        <begin position="1"/>
        <end position="18"/>
    </location>
</feature>
<evidence type="ECO:0000256" key="2">
    <source>
        <dbReference type="SAM" id="SignalP"/>
    </source>
</evidence>
<evidence type="ECO:0000313" key="3">
    <source>
        <dbReference type="EnsemblMetazoa" id="CJA18154.1"/>
    </source>
</evidence>
<dbReference type="OMA" id="PENLMWR"/>
<keyword evidence="2" id="KW-0732">Signal</keyword>
<reference evidence="4" key="1">
    <citation type="submission" date="2010-08" db="EMBL/GenBank/DDBJ databases">
        <authorList>
            <consortium name="Caenorhabditis japonica Sequencing Consortium"/>
            <person name="Wilson R.K."/>
        </authorList>
    </citation>
    <scope>NUCLEOTIDE SEQUENCE [LARGE SCALE GENOMIC DNA]</scope>
    <source>
        <strain evidence="4">DF5081</strain>
    </source>
</reference>
<protein>
    <submittedName>
        <fullName evidence="3">Uncharacterized protein</fullName>
    </submittedName>
</protein>
<dbReference type="EnsemblMetazoa" id="CJA18154.1">
    <property type="protein sequence ID" value="CJA18154.1"/>
    <property type="gene ID" value="WBGene00137358"/>
</dbReference>
<reference evidence="3" key="2">
    <citation type="submission" date="2022-06" db="UniProtKB">
        <authorList>
            <consortium name="EnsemblMetazoa"/>
        </authorList>
    </citation>
    <scope>IDENTIFICATION</scope>
    <source>
        <strain evidence="3">DF5081</strain>
    </source>
</reference>